<dbReference type="AlphaFoldDB" id="A0AA39C2T0"/>
<evidence type="ECO:0000256" key="1">
    <source>
        <dbReference type="RuleBase" id="RU363126"/>
    </source>
</evidence>
<reference evidence="2" key="1">
    <citation type="journal article" date="2023" name="bioRxiv">
        <title>Scaffold-level genome assemblies of two parasitoid biocontrol wasps reveal the parthenogenesis mechanism and an associated novel virus.</title>
        <authorList>
            <person name="Inwood S."/>
            <person name="Skelly J."/>
            <person name="Guhlin J."/>
            <person name="Harrop T."/>
            <person name="Goldson S."/>
            <person name="Dearden P."/>
        </authorList>
    </citation>
    <scope>NUCLEOTIDE SEQUENCE</scope>
    <source>
        <strain evidence="2">Lincoln</strain>
        <tissue evidence="2">Whole body</tissue>
    </source>
</reference>
<comment type="subcellular location">
    <subcellularLocation>
        <location evidence="1">Cell membrane</location>
        <topology evidence="1">Multi-pass membrane protein</topology>
    </subcellularLocation>
</comment>
<dbReference type="Proteomes" id="UP001168972">
    <property type="component" value="Unassembled WGS sequence"/>
</dbReference>
<dbReference type="GO" id="GO:0005886">
    <property type="term" value="C:plasma membrane"/>
    <property type="evidence" value="ECO:0007669"/>
    <property type="project" value="UniProtKB-SubCell"/>
</dbReference>
<protein>
    <recommendedName>
        <fullName evidence="1">Bestrophin homolog</fullName>
    </recommendedName>
</protein>
<comment type="similarity">
    <text evidence="1">Belongs to the anion channel-forming bestrophin (TC 1.A.46) family. Calcium-sensitive chloride channel subfamily.</text>
</comment>
<keyword evidence="3" id="KW-1185">Reference proteome</keyword>
<keyword evidence="1" id="KW-0407">Ion channel</keyword>
<dbReference type="Pfam" id="PF01062">
    <property type="entry name" value="Bestrophin"/>
    <property type="match status" value="1"/>
</dbReference>
<reference evidence="2" key="2">
    <citation type="submission" date="2023-03" db="EMBL/GenBank/DDBJ databases">
        <authorList>
            <person name="Inwood S.N."/>
            <person name="Skelly J.G."/>
            <person name="Guhlin J."/>
            <person name="Harrop T.W.R."/>
            <person name="Goldson S.G."/>
            <person name="Dearden P.K."/>
        </authorList>
    </citation>
    <scope>NUCLEOTIDE SEQUENCE</scope>
    <source>
        <strain evidence="2">Lincoln</strain>
        <tissue evidence="2">Whole body</tissue>
    </source>
</reference>
<organism evidence="2 3">
    <name type="scientific">Microctonus hyperodae</name>
    <name type="common">Parasitoid wasp</name>
    <dbReference type="NCBI Taxonomy" id="165561"/>
    <lineage>
        <taxon>Eukaryota</taxon>
        <taxon>Metazoa</taxon>
        <taxon>Ecdysozoa</taxon>
        <taxon>Arthropoda</taxon>
        <taxon>Hexapoda</taxon>
        <taxon>Insecta</taxon>
        <taxon>Pterygota</taxon>
        <taxon>Neoptera</taxon>
        <taxon>Endopterygota</taxon>
        <taxon>Hymenoptera</taxon>
        <taxon>Apocrita</taxon>
        <taxon>Ichneumonoidea</taxon>
        <taxon>Braconidae</taxon>
        <taxon>Euphorinae</taxon>
        <taxon>Microctonus</taxon>
    </lineage>
</organism>
<dbReference type="InterPro" id="IPR021134">
    <property type="entry name" value="Bestrophin-like"/>
</dbReference>
<accession>A0AA39C2T0</accession>
<keyword evidence="1" id="KW-0472">Membrane</keyword>
<sequence>MLSRKSMKSKLAASSIVVTLSLYAYFLSALLGRQFVQHPPNATGSGKYEEPDMYFPVFTTLQV</sequence>
<keyword evidence="1" id="KW-0406">Ion transport</keyword>
<dbReference type="GO" id="GO:0005254">
    <property type="term" value="F:chloride channel activity"/>
    <property type="evidence" value="ECO:0007669"/>
    <property type="project" value="UniProtKB-KW"/>
</dbReference>
<name>A0AA39C2T0_MICHY</name>
<comment type="caution">
    <text evidence="2">The sequence shown here is derived from an EMBL/GenBank/DDBJ whole genome shotgun (WGS) entry which is preliminary data.</text>
</comment>
<keyword evidence="1" id="KW-0869">Chloride channel</keyword>
<evidence type="ECO:0000313" key="3">
    <source>
        <dbReference type="Proteomes" id="UP001168972"/>
    </source>
</evidence>
<proteinExistence type="inferred from homology"/>
<gene>
    <name evidence="2" type="ORF">PV327_011523</name>
</gene>
<keyword evidence="1" id="KW-0813">Transport</keyword>
<dbReference type="GO" id="GO:0034707">
    <property type="term" value="C:chloride channel complex"/>
    <property type="evidence" value="ECO:0007669"/>
    <property type="project" value="UniProtKB-KW"/>
</dbReference>
<evidence type="ECO:0000313" key="2">
    <source>
        <dbReference type="EMBL" id="KAK0156925.1"/>
    </source>
</evidence>
<keyword evidence="1" id="KW-0868">Chloride</keyword>
<dbReference type="EMBL" id="JAQQBR010002741">
    <property type="protein sequence ID" value="KAK0156925.1"/>
    <property type="molecule type" value="Genomic_DNA"/>
</dbReference>
<comment type="function">
    <text evidence="1">Forms chloride channels.</text>
</comment>
<keyword evidence="1" id="KW-1003">Cell membrane</keyword>